<evidence type="ECO:0000256" key="16">
    <source>
        <dbReference type="ARBA" id="ARBA00051434"/>
    </source>
</evidence>
<dbReference type="Proteomes" id="UP000694843">
    <property type="component" value="Unplaced"/>
</dbReference>
<feature type="binding site" evidence="27">
    <location>
        <position position="276"/>
    </location>
    <ligand>
        <name>2-oxoglutarate</name>
        <dbReference type="ChEBI" id="CHEBI:16810"/>
    </ligand>
</feature>
<feature type="binding site" evidence="27">
    <location>
        <begin position="146"/>
        <end position="148"/>
    </location>
    <ligand>
        <name>substrate</name>
    </ligand>
</feature>
<keyword evidence="10" id="KW-0234">DNA repair</keyword>
<comment type="catalytic activity">
    <reaction evidence="21">
        <text>a methylated nucleobase within DNA + 2-oxoglutarate + O2 = a nucleobase within DNA + formaldehyde + succinate + CO2</text>
        <dbReference type="Rhea" id="RHEA:30299"/>
        <dbReference type="Rhea" id="RHEA-COMP:12192"/>
        <dbReference type="Rhea" id="RHEA-COMP:12193"/>
        <dbReference type="ChEBI" id="CHEBI:15379"/>
        <dbReference type="ChEBI" id="CHEBI:16526"/>
        <dbReference type="ChEBI" id="CHEBI:16810"/>
        <dbReference type="ChEBI" id="CHEBI:16842"/>
        <dbReference type="ChEBI" id="CHEBI:30031"/>
        <dbReference type="ChEBI" id="CHEBI:32875"/>
        <dbReference type="ChEBI" id="CHEBI:64428"/>
        <dbReference type="EC" id="1.14.11.33"/>
    </reaction>
    <physiologicalReaction direction="left-to-right" evidence="21">
        <dbReference type="Rhea" id="RHEA:30300"/>
    </physiologicalReaction>
</comment>
<evidence type="ECO:0000256" key="17">
    <source>
        <dbReference type="ARBA" id="ARBA00051755"/>
    </source>
</evidence>
<keyword evidence="30" id="KW-1185">Reference proteome</keyword>
<keyword evidence="4" id="KW-0479">Metal-binding</keyword>
<evidence type="ECO:0000256" key="12">
    <source>
        <dbReference type="ARBA" id="ARBA00051010"/>
    </source>
</evidence>
<evidence type="ECO:0000256" key="13">
    <source>
        <dbReference type="ARBA" id="ARBA00051165"/>
    </source>
</evidence>
<evidence type="ECO:0000256" key="28">
    <source>
        <dbReference type="SAM" id="MobiDB-lite"/>
    </source>
</evidence>
<comment type="catalytic activity">
    <reaction evidence="16">
        <text>a 3,N(4)-etheno-2'-deoxycytidine in double-stranded DNA + 2-oxoglutarate + O2 + H2O = a 2'-deoxycytidine in double-stranded DNA + glyoxal + succinate + CO2</text>
        <dbReference type="Rhea" id="RHEA:70467"/>
        <dbReference type="Rhea" id="RHEA-COMP:17070"/>
        <dbReference type="Rhea" id="RHEA-COMP:17905"/>
        <dbReference type="ChEBI" id="CHEBI:15377"/>
        <dbReference type="ChEBI" id="CHEBI:15379"/>
        <dbReference type="ChEBI" id="CHEBI:16526"/>
        <dbReference type="ChEBI" id="CHEBI:16810"/>
        <dbReference type="ChEBI" id="CHEBI:30031"/>
        <dbReference type="ChEBI" id="CHEBI:34779"/>
        <dbReference type="ChEBI" id="CHEBI:85452"/>
        <dbReference type="ChEBI" id="CHEBI:189585"/>
    </reaction>
    <physiologicalReaction direction="left-to-right" evidence="16">
        <dbReference type="Rhea" id="RHEA:70468"/>
    </physiologicalReaction>
</comment>
<evidence type="ECO:0000256" key="20">
    <source>
        <dbReference type="ARBA" id="ARBA00052800"/>
    </source>
</evidence>
<feature type="binding site" evidence="27">
    <location>
        <position position="270"/>
    </location>
    <ligand>
        <name>2-oxoglutarate</name>
        <dbReference type="ChEBI" id="CHEBI:16810"/>
    </ligand>
</feature>
<feature type="domain" description="Fe2OG dioxygenase" evidence="29">
    <location>
        <begin position="176"/>
        <end position="279"/>
    </location>
</feature>
<comment type="subcellular location">
    <subcellularLocation>
        <location evidence="2">Nucleus</location>
        <location evidence="2">Nucleolus</location>
    </subcellularLocation>
    <subcellularLocation>
        <location evidence="3">Nucleus</location>
        <location evidence="3">Nucleoplasm</location>
    </subcellularLocation>
</comment>
<evidence type="ECO:0000256" key="10">
    <source>
        <dbReference type="ARBA" id="ARBA00023204"/>
    </source>
</evidence>
<evidence type="ECO:0000256" key="11">
    <source>
        <dbReference type="ARBA" id="ARBA00023242"/>
    </source>
</evidence>
<evidence type="ECO:0000256" key="6">
    <source>
        <dbReference type="ARBA" id="ARBA00022842"/>
    </source>
</evidence>
<evidence type="ECO:0000256" key="19">
    <source>
        <dbReference type="ARBA" id="ARBA00052627"/>
    </source>
</evidence>
<dbReference type="AlphaFoldDB" id="A0A8B7NTJ9"/>
<dbReference type="InterPro" id="IPR027450">
    <property type="entry name" value="AlkB-like"/>
</dbReference>
<dbReference type="PANTHER" id="PTHR31573:SF1">
    <property type="entry name" value="DNA OXIDATIVE DEMETHYLASE ALKBH2"/>
    <property type="match status" value="1"/>
</dbReference>
<feature type="binding site" evidence="27">
    <location>
        <position position="185"/>
    </location>
    <ligand>
        <name>2-oxoglutarate</name>
        <dbReference type="ChEBI" id="CHEBI:16810"/>
    </ligand>
</feature>
<evidence type="ECO:0000256" key="4">
    <source>
        <dbReference type="ARBA" id="ARBA00022723"/>
    </source>
</evidence>
<comment type="catalytic activity">
    <reaction evidence="17">
        <text>a 1,N(2)-etheno-2'-deoxyguanosine in double-stranded DNA + 2-oxoglutarate + O2 + H2O = a 2'-deoxyguanosine in double-stranded DNA + glyoxal + succinate + CO2</text>
        <dbReference type="Rhea" id="RHEA:70487"/>
        <dbReference type="Rhea" id="RHEA-COMP:17910"/>
        <dbReference type="Rhea" id="RHEA-COMP:17912"/>
        <dbReference type="ChEBI" id="CHEBI:15377"/>
        <dbReference type="ChEBI" id="CHEBI:15379"/>
        <dbReference type="ChEBI" id="CHEBI:16526"/>
        <dbReference type="ChEBI" id="CHEBI:16810"/>
        <dbReference type="ChEBI" id="CHEBI:30031"/>
        <dbReference type="ChEBI" id="CHEBI:34779"/>
        <dbReference type="ChEBI" id="CHEBI:85445"/>
        <dbReference type="ChEBI" id="CHEBI:189586"/>
    </reaction>
    <physiologicalReaction direction="left-to-right" evidence="17">
        <dbReference type="Rhea" id="RHEA:70488"/>
    </physiologicalReaction>
</comment>
<keyword evidence="11" id="KW-0539">Nucleus</keyword>
<dbReference type="EC" id="1.14.11.33" evidence="23"/>
<evidence type="ECO:0000256" key="18">
    <source>
        <dbReference type="ARBA" id="ARBA00052597"/>
    </source>
</evidence>
<dbReference type="OMA" id="TQHHWQH"/>
<evidence type="ECO:0000256" key="22">
    <source>
        <dbReference type="ARBA" id="ARBA00062909"/>
    </source>
</evidence>
<feature type="binding site" evidence="27">
    <location>
        <position position="183"/>
    </location>
    <ligand>
        <name>2-oxoglutarate</name>
        <dbReference type="ChEBI" id="CHEBI:16810"/>
    </ligand>
</feature>
<name>A0A8B7NTJ9_HYAAZ</name>
<comment type="catalytic activity">
    <reaction evidence="19">
        <text>a 1,N(6)-etheno-2'-deoxyadenosine in double-stranded DNA + 2-oxoglutarate + O2 + H2O = a 2'-deoxyadenosine in double-stranded DNA + glyoxal + succinate + CO2</text>
        <dbReference type="Rhea" id="RHEA:70463"/>
        <dbReference type="Rhea" id="RHEA-COMP:17897"/>
        <dbReference type="Rhea" id="RHEA-COMP:17903"/>
        <dbReference type="ChEBI" id="CHEBI:15377"/>
        <dbReference type="ChEBI" id="CHEBI:15379"/>
        <dbReference type="ChEBI" id="CHEBI:16526"/>
        <dbReference type="ChEBI" id="CHEBI:16810"/>
        <dbReference type="ChEBI" id="CHEBI:30031"/>
        <dbReference type="ChEBI" id="CHEBI:34779"/>
        <dbReference type="ChEBI" id="CHEBI:90615"/>
        <dbReference type="ChEBI" id="CHEBI:189583"/>
    </reaction>
    <physiologicalReaction direction="left-to-right" evidence="19">
        <dbReference type="Rhea" id="RHEA:70464"/>
    </physiologicalReaction>
</comment>
<evidence type="ECO:0000256" key="2">
    <source>
        <dbReference type="ARBA" id="ARBA00004604"/>
    </source>
</evidence>
<comment type="cofactor">
    <cofactor evidence="1">
        <name>Fe(2+)</name>
        <dbReference type="ChEBI" id="CHEBI:29033"/>
    </cofactor>
</comment>
<evidence type="ECO:0000256" key="7">
    <source>
        <dbReference type="ARBA" id="ARBA00022964"/>
    </source>
</evidence>
<dbReference type="GO" id="GO:0006307">
    <property type="term" value="P:DNA alkylation repair"/>
    <property type="evidence" value="ECO:0007669"/>
    <property type="project" value="TreeGrafter"/>
</dbReference>
<feature type="binding site" evidence="27">
    <location>
        <begin position="126"/>
        <end position="128"/>
    </location>
    <ligand>
        <name>substrate</name>
    </ligand>
</feature>
<dbReference type="GO" id="GO:0051747">
    <property type="term" value="F:cytosine C-5 DNA demethylase activity"/>
    <property type="evidence" value="ECO:0007669"/>
    <property type="project" value="TreeGrafter"/>
</dbReference>
<evidence type="ECO:0000259" key="29">
    <source>
        <dbReference type="PROSITE" id="PS51471"/>
    </source>
</evidence>
<keyword evidence="9" id="KW-0408">Iron</keyword>
<comment type="catalytic activity">
    <reaction evidence="20">
        <text>an N(1)-methyl-2'-deoxyadenosine in double-stranded DNA + 2-oxoglutarate + O2 = a 2'-deoxyadenosine in double-stranded DNA + formaldehyde + succinate + CO2 + H(+)</text>
        <dbReference type="Rhea" id="RHEA:70443"/>
        <dbReference type="Rhea" id="RHEA-COMP:14236"/>
        <dbReference type="Rhea" id="RHEA-COMP:17897"/>
        <dbReference type="ChEBI" id="CHEBI:15378"/>
        <dbReference type="ChEBI" id="CHEBI:15379"/>
        <dbReference type="ChEBI" id="CHEBI:16526"/>
        <dbReference type="ChEBI" id="CHEBI:16810"/>
        <dbReference type="ChEBI" id="CHEBI:16842"/>
        <dbReference type="ChEBI" id="CHEBI:30031"/>
        <dbReference type="ChEBI" id="CHEBI:90615"/>
        <dbReference type="ChEBI" id="CHEBI:139096"/>
    </reaction>
    <physiologicalReaction direction="left-to-right" evidence="20">
        <dbReference type="Rhea" id="RHEA:70444"/>
    </physiologicalReaction>
</comment>
<keyword evidence="7" id="KW-0223">Dioxygenase</keyword>
<feature type="binding site" evidence="27">
    <location>
        <position position="258"/>
    </location>
    <ligand>
        <name>2-oxoglutarate</name>
        <dbReference type="ChEBI" id="CHEBI:16810"/>
    </ligand>
</feature>
<dbReference type="GO" id="GO:0008198">
    <property type="term" value="F:ferrous iron binding"/>
    <property type="evidence" value="ECO:0007669"/>
    <property type="project" value="TreeGrafter"/>
</dbReference>
<protein>
    <recommendedName>
        <fullName evidence="24">DNA oxidative demethylase ALKBH2</fullName>
        <ecNumber evidence="23">1.14.11.33</ecNumber>
    </recommendedName>
    <alternativeName>
        <fullName evidence="25">Alkylated DNA repair protein alkB homolog 2</fullName>
    </alternativeName>
    <alternativeName>
        <fullName evidence="26">Alpha-ketoglutarate-dependent dioxygenase alkB homolog 2</fullName>
    </alternativeName>
</protein>
<dbReference type="KEGG" id="hazt:108673697"/>
<feature type="binding site" evidence="27">
    <location>
        <position position="195"/>
    </location>
    <ligand>
        <name>2-oxoglutarate</name>
        <dbReference type="ChEBI" id="CHEBI:16810"/>
    </ligand>
</feature>
<keyword evidence="8" id="KW-0560">Oxidoreductase</keyword>
<comment type="subunit">
    <text evidence="22">Interacts with PCNA homotrimer; this interaction is enhanced during the S-phase of the cell cycle. Interacts with nucleolar proteins NCL, UBTF and NPM1. Interacts with XRCC5-XRCC6 heterodimer.</text>
</comment>
<feature type="binding site" evidence="27">
    <location>
        <position position="274"/>
    </location>
    <ligand>
        <name>2-oxoglutarate</name>
        <dbReference type="ChEBI" id="CHEBI:16810"/>
    </ligand>
</feature>
<dbReference type="GeneID" id="108673697"/>
<reference evidence="31" key="1">
    <citation type="submission" date="2025-08" db="UniProtKB">
        <authorList>
            <consortium name="RefSeq"/>
        </authorList>
    </citation>
    <scope>IDENTIFICATION</scope>
    <source>
        <tissue evidence="31">Whole organism</tissue>
    </source>
</reference>
<comment type="catalytic activity">
    <reaction evidence="15">
        <text>an N(3)-methyl-2'-deoxycytidine in double-stranded DNA + 2-oxoglutarate + O2 = a 2'-deoxycytidine in double-stranded DNA + formaldehyde + succinate + CO2 + H(+)</text>
        <dbReference type="Rhea" id="RHEA:70439"/>
        <dbReference type="Rhea" id="RHEA-COMP:14237"/>
        <dbReference type="Rhea" id="RHEA-COMP:17070"/>
        <dbReference type="ChEBI" id="CHEBI:15378"/>
        <dbReference type="ChEBI" id="CHEBI:15379"/>
        <dbReference type="ChEBI" id="CHEBI:16526"/>
        <dbReference type="ChEBI" id="CHEBI:16810"/>
        <dbReference type="ChEBI" id="CHEBI:16842"/>
        <dbReference type="ChEBI" id="CHEBI:30031"/>
        <dbReference type="ChEBI" id="CHEBI:85452"/>
        <dbReference type="ChEBI" id="CHEBI:139075"/>
    </reaction>
    <physiologicalReaction direction="left-to-right" evidence="15">
        <dbReference type="Rhea" id="RHEA:70440"/>
    </physiologicalReaction>
</comment>
<evidence type="ECO:0000256" key="9">
    <source>
        <dbReference type="ARBA" id="ARBA00023004"/>
    </source>
</evidence>
<feature type="binding site" evidence="27">
    <location>
        <position position="198"/>
    </location>
    <ligand>
        <name>substrate</name>
    </ligand>
</feature>
<keyword evidence="5" id="KW-0227">DNA damage</keyword>
<dbReference type="Pfam" id="PF13532">
    <property type="entry name" value="2OG-FeII_Oxy_2"/>
    <property type="match status" value="1"/>
</dbReference>
<evidence type="ECO:0000313" key="30">
    <source>
        <dbReference type="Proteomes" id="UP000694843"/>
    </source>
</evidence>
<evidence type="ECO:0000256" key="26">
    <source>
        <dbReference type="ARBA" id="ARBA00081727"/>
    </source>
</evidence>
<dbReference type="GO" id="GO:0005730">
    <property type="term" value="C:nucleolus"/>
    <property type="evidence" value="ECO:0007669"/>
    <property type="project" value="UniProtKB-SubCell"/>
</dbReference>
<dbReference type="InterPro" id="IPR037151">
    <property type="entry name" value="AlkB-like_sf"/>
</dbReference>
<dbReference type="FunFam" id="2.60.120.590:FF:000004">
    <property type="entry name" value="DNA oxidative demethylase ALKBH2"/>
    <property type="match status" value="1"/>
</dbReference>
<evidence type="ECO:0000256" key="5">
    <source>
        <dbReference type="ARBA" id="ARBA00022763"/>
    </source>
</evidence>
<dbReference type="OrthoDB" id="445341at2759"/>
<dbReference type="SUPFAM" id="SSF51197">
    <property type="entry name" value="Clavaminate synthase-like"/>
    <property type="match status" value="1"/>
</dbReference>
<sequence>MPAAEKSKLCPMLTGNQQKKKRSCNTDSSLAGEECDKTCEPFNPADSAFNHAESTFNPAESAFNPAESLLRDLRSLPAWEWQRITAEHLNLDYAVVFPKIIAAKIFDALEKELEYFTGDLARVKVFGKWHDIPRKQATYGDEGLTYTYSGITTPARPWTATLGALREVLHTATGYRYNFVLVNRYADGKDKMGEHKDDEKELDPLVPIASVSLGQPRDFYFVHQDARSKKRDVPKVRLTLGDGSVLLMRPPTNQVWYHALPPRASAKHTRINLTFRAIKKRSCRPSF</sequence>
<proteinExistence type="predicted"/>
<dbReference type="RefSeq" id="XP_018017048.1">
    <property type="nucleotide sequence ID" value="XM_018161559.2"/>
</dbReference>
<dbReference type="InterPro" id="IPR032852">
    <property type="entry name" value="ALKBH2"/>
</dbReference>
<evidence type="ECO:0000256" key="23">
    <source>
        <dbReference type="ARBA" id="ARBA00066725"/>
    </source>
</evidence>
<evidence type="ECO:0000256" key="3">
    <source>
        <dbReference type="ARBA" id="ARBA00004642"/>
    </source>
</evidence>
<evidence type="ECO:0000256" key="1">
    <source>
        <dbReference type="ARBA" id="ARBA00001954"/>
    </source>
</evidence>
<dbReference type="InterPro" id="IPR005123">
    <property type="entry name" value="Oxoglu/Fe-dep_dioxygenase_dom"/>
</dbReference>
<keyword evidence="6" id="KW-0460">Magnesium</keyword>
<evidence type="ECO:0000256" key="21">
    <source>
        <dbReference type="ARBA" id="ARBA00053025"/>
    </source>
</evidence>
<dbReference type="Gene3D" id="2.60.120.590">
    <property type="entry name" value="Alpha-ketoglutarate-dependent dioxygenase AlkB-like"/>
    <property type="match status" value="1"/>
</dbReference>
<comment type="catalytic activity">
    <reaction evidence="18">
        <text>a 3,N(4)-etheno-2'-deoxycytidine in single-stranded DNA + 2-oxoglutarate + O2 + H2O = a 2'-deoxycytidine in single-stranded DNA + glyoxal + succinate + CO2</text>
        <dbReference type="Rhea" id="RHEA:70471"/>
        <dbReference type="Rhea" id="RHEA-COMP:12846"/>
        <dbReference type="Rhea" id="RHEA-COMP:17906"/>
        <dbReference type="ChEBI" id="CHEBI:15377"/>
        <dbReference type="ChEBI" id="CHEBI:15379"/>
        <dbReference type="ChEBI" id="CHEBI:16526"/>
        <dbReference type="ChEBI" id="CHEBI:16810"/>
        <dbReference type="ChEBI" id="CHEBI:30031"/>
        <dbReference type="ChEBI" id="CHEBI:34779"/>
        <dbReference type="ChEBI" id="CHEBI:85452"/>
        <dbReference type="ChEBI" id="CHEBI:189585"/>
    </reaction>
    <physiologicalReaction direction="left-to-right" evidence="18">
        <dbReference type="Rhea" id="RHEA:70472"/>
    </physiologicalReaction>
</comment>
<evidence type="ECO:0000256" key="27">
    <source>
        <dbReference type="PIRSR" id="PIRSR632852-1"/>
    </source>
</evidence>
<evidence type="ECO:0000256" key="15">
    <source>
        <dbReference type="ARBA" id="ARBA00051376"/>
    </source>
</evidence>
<comment type="catalytic activity">
    <reaction evidence="12">
        <text>an N(1)-methyl-2'-deoxyadenosine in single-stranded DNA + 2-oxoglutarate + O2 = a 2'-deoxyadenosine in single-stranded DNA + formaldehyde + succinate + CO2 + H(+)</text>
        <dbReference type="Rhea" id="RHEA:70447"/>
        <dbReference type="Rhea" id="RHEA-COMP:17895"/>
        <dbReference type="Rhea" id="RHEA-COMP:17896"/>
        <dbReference type="ChEBI" id="CHEBI:15378"/>
        <dbReference type="ChEBI" id="CHEBI:15379"/>
        <dbReference type="ChEBI" id="CHEBI:16526"/>
        <dbReference type="ChEBI" id="CHEBI:16810"/>
        <dbReference type="ChEBI" id="CHEBI:16842"/>
        <dbReference type="ChEBI" id="CHEBI:30031"/>
        <dbReference type="ChEBI" id="CHEBI:90615"/>
        <dbReference type="ChEBI" id="CHEBI:139096"/>
    </reaction>
    <physiologicalReaction direction="left-to-right" evidence="12">
        <dbReference type="Rhea" id="RHEA:70448"/>
    </physiologicalReaction>
</comment>
<evidence type="ECO:0000313" key="31">
    <source>
        <dbReference type="RefSeq" id="XP_018017048.1"/>
    </source>
</evidence>
<accession>A0A8B7NTJ9</accession>
<dbReference type="PANTHER" id="PTHR31573">
    <property type="entry name" value="ALPHA-KETOGLUTARATE-DEPENDENT DIOXYGENASE ALKB HOMOLOG 2"/>
    <property type="match status" value="1"/>
</dbReference>
<dbReference type="GO" id="GO:0005654">
    <property type="term" value="C:nucleoplasm"/>
    <property type="evidence" value="ECO:0007669"/>
    <property type="project" value="UniProtKB-SubCell"/>
</dbReference>
<evidence type="ECO:0000256" key="14">
    <source>
        <dbReference type="ARBA" id="ARBA00051189"/>
    </source>
</evidence>
<dbReference type="GO" id="GO:0035516">
    <property type="term" value="F:broad specificity oxidative DNA demethylase activity"/>
    <property type="evidence" value="ECO:0007669"/>
    <property type="project" value="UniProtKB-EC"/>
</dbReference>
<comment type="catalytic activity">
    <reaction evidence="14">
        <text>a 1,N(6)-etheno-2'-deoxyadenosine in single-stranded DNA + 2-oxoglutarate + O2 + H2O = a 2'-deoxyadenosine in single-stranded DNA + glyoxal + succinate + CO2</text>
        <dbReference type="Rhea" id="RHEA:70459"/>
        <dbReference type="Rhea" id="RHEA-COMP:17896"/>
        <dbReference type="Rhea" id="RHEA-COMP:17904"/>
        <dbReference type="ChEBI" id="CHEBI:15377"/>
        <dbReference type="ChEBI" id="CHEBI:15379"/>
        <dbReference type="ChEBI" id="CHEBI:16526"/>
        <dbReference type="ChEBI" id="CHEBI:16810"/>
        <dbReference type="ChEBI" id="CHEBI:30031"/>
        <dbReference type="ChEBI" id="CHEBI:34779"/>
        <dbReference type="ChEBI" id="CHEBI:90615"/>
        <dbReference type="ChEBI" id="CHEBI:189583"/>
    </reaction>
    <physiologicalReaction direction="left-to-right" evidence="14">
        <dbReference type="Rhea" id="RHEA:70460"/>
    </physiologicalReaction>
</comment>
<evidence type="ECO:0000256" key="24">
    <source>
        <dbReference type="ARBA" id="ARBA00072134"/>
    </source>
</evidence>
<dbReference type="PROSITE" id="PS51471">
    <property type="entry name" value="FE2OG_OXY"/>
    <property type="match status" value="1"/>
</dbReference>
<feature type="region of interest" description="Disordered" evidence="28">
    <location>
        <begin position="1"/>
        <end position="31"/>
    </location>
</feature>
<gene>
    <name evidence="31" type="primary">LOC108673697</name>
</gene>
<comment type="catalytic activity">
    <reaction evidence="13">
        <text>an N(3)-methyl-2'-deoxycytidine in single-stranded DNA + 2-oxoglutarate + O2 = a 2'-deoxycytidine in single-stranded DNA + formaldehyde + succinate + CO2 + H(+)</text>
        <dbReference type="Rhea" id="RHEA:70435"/>
        <dbReference type="Rhea" id="RHEA-COMP:12846"/>
        <dbReference type="Rhea" id="RHEA-COMP:17894"/>
        <dbReference type="ChEBI" id="CHEBI:15378"/>
        <dbReference type="ChEBI" id="CHEBI:15379"/>
        <dbReference type="ChEBI" id="CHEBI:16526"/>
        <dbReference type="ChEBI" id="CHEBI:16810"/>
        <dbReference type="ChEBI" id="CHEBI:16842"/>
        <dbReference type="ChEBI" id="CHEBI:30031"/>
        <dbReference type="ChEBI" id="CHEBI:85452"/>
        <dbReference type="ChEBI" id="CHEBI:139075"/>
    </reaction>
    <physiologicalReaction direction="left-to-right" evidence="13">
        <dbReference type="Rhea" id="RHEA:70436"/>
    </physiologicalReaction>
</comment>
<evidence type="ECO:0000256" key="8">
    <source>
        <dbReference type="ARBA" id="ARBA00023002"/>
    </source>
</evidence>
<organism evidence="30 31">
    <name type="scientific">Hyalella azteca</name>
    <name type="common">Amphipod</name>
    <dbReference type="NCBI Taxonomy" id="294128"/>
    <lineage>
        <taxon>Eukaryota</taxon>
        <taxon>Metazoa</taxon>
        <taxon>Ecdysozoa</taxon>
        <taxon>Arthropoda</taxon>
        <taxon>Crustacea</taxon>
        <taxon>Multicrustacea</taxon>
        <taxon>Malacostraca</taxon>
        <taxon>Eumalacostraca</taxon>
        <taxon>Peracarida</taxon>
        <taxon>Amphipoda</taxon>
        <taxon>Senticaudata</taxon>
        <taxon>Talitrida</taxon>
        <taxon>Talitroidea</taxon>
        <taxon>Hyalellidae</taxon>
        <taxon>Hyalella</taxon>
    </lineage>
</organism>
<evidence type="ECO:0000256" key="25">
    <source>
        <dbReference type="ARBA" id="ARBA00077989"/>
    </source>
</evidence>